<feature type="domain" description="Winged helix-turn helix" evidence="2">
    <location>
        <begin position="1"/>
        <end position="27"/>
    </location>
</feature>
<organism evidence="3">
    <name type="scientific">Oscillatoriales cyanobacterium SpSt-402</name>
    <dbReference type="NCBI Taxonomy" id="2282168"/>
    <lineage>
        <taxon>Bacteria</taxon>
        <taxon>Bacillati</taxon>
        <taxon>Cyanobacteriota</taxon>
        <taxon>Cyanophyceae</taxon>
        <taxon>Oscillatoriophycideae</taxon>
        <taxon>Oscillatoriales</taxon>
    </lineage>
</organism>
<dbReference type="Pfam" id="PF13592">
    <property type="entry name" value="HTH_33"/>
    <property type="match status" value="1"/>
</dbReference>
<dbReference type="EMBL" id="DSRD01000134">
    <property type="protein sequence ID" value="HGW93047.1"/>
    <property type="molecule type" value="Genomic_DNA"/>
</dbReference>
<dbReference type="InterPro" id="IPR025959">
    <property type="entry name" value="Winged_HTH_dom"/>
</dbReference>
<feature type="region of interest" description="Disordered" evidence="1">
    <location>
        <begin position="1"/>
        <end position="28"/>
    </location>
</feature>
<gene>
    <name evidence="3" type="ORF">ENR47_01995</name>
</gene>
<comment type="caution">
    <text evidence="3">The sequence shown here is derived from an EMBL/GenBank/DDBJ whole genome shotgun (WGS) entry which is preliminary data.</text>
</comment>
<reference evidence="3" key="1">
    <citation type="journal article" date="2020" name="mSystems">
        <title>Genome- and Community-Level Interaction Insights into Carbon Utilization and Element Cycling Functions of Hydrothermarchaeota in Hydrothermal Sediment.</title>
        <authorList>
            <person name="Zhou Z."/>
            <person name="Liu Y."/>
            <person name="Xu W."/>
            <person name="Pan J."/>
            <person name="Luo Z.H."/>
            <person name="Li M."/>
        </authorList>
    </citation>
    <scope>NUCLEOTIDE SEQUENCE [LARGE SCALE GENOMIC DNA]</scope>
    <source>
        <strain evidence="3">SpSt-402</strain>
    </source>
</reference>
<evidence type="ECO:0000256" key="1">
    <source>
        <dbReference type="SAM" id="MobiDB-lite"/>
    </source>
</evidence>
<proteinExistence type="predicted"/>
<sequence>MLRQTGFSWKKAQPVHPDQDEPQIEEKN</sequence>
<evidence type="ECO:0000259" key="2">
    <source>
        <dbReference type="Pfam" id="PF13592"/>
    </source>
</evidence>
<evidence type="ECO:0000313" key="3">
    <source>
        <dbReference type="EMBL" id="HGW93047.1"/>
    </source>
</evidence>
<protein>
    <recommendedName>
        <fullName evidence="2">Winged helix-turn helix domain-containing protein</fullName>
    </recommendedName>
</protein>
<name>A0A832H2B1_9CYAN</name>
<accession>A0A832H2B1</accession>
<dbReference type="AlphaFoldDB" id="A0A832H2B1"/>